<dbReference type="InterPro" id="IPR001129">
    <property type="entry name" value="Membr-assoc_MAPEG"/>
</dbReference>
<evidence type="ECO:0000256" key="3">
    <source>
        <dbReference type="ARBA" id="ARBA00022989"/>
    </source>
</evidence>
<evidence type="ECO:0000256" key="1">
    <source>
        <dbReference type="ARBA" id="ARBA00004370"/>
    </source>
</evidence>
<reference evidence="6 7" key="1">
    <citation type="journal article" date="2012" name="BMC Genomics">
        <title>Sequencing the genome of Marssonina brunnea reveals fungus-poplar co-evolution.</title>
        <authorList>
            <person name="Zhu S."/>
            <person name="Cao Y.-Z."/>
            <person name="Jiang C."/>
            <person name="Tan B.-Y."/>
            <person name="Wang Z."/>
            <person name="Feng S."/>
            <person name="Zhang L."/>
            <person name="Su X.-H."/>
            <person name="Brejova B."/>
            <person name="Vinar T."/>
            <person name="Xu M."/>
            <person name="Wang M.-X."/>
            <person name="Zhang S.-G."/>
            <person name="Huang M.-R."/>
            <person name="Wu R."/>
            <person name="Zhou Y."/>
        </authorList>
    </citation>
    <scope>NUCLEOTIDE SEQUENCE [LARGE SCALE GENOMIC DNA]</scope>
    <source>
        <strain evidence="6 7">MB_m1</strain>
    </source>
</reference>
<evidence type="ECO:0000256" key="4">
    <source>
        <dbReference type="ARBA" id="ARBA00023136"/>
    </source>
</evidence>
<evidence type="ECO:0000256" key="5">
    <source>
        <dbReference type="SAM" id="Phobius"/>
    </source>
</evidence>
<dbReference type="EMBL" id="JH921428">
    <property type="protein sequence ID" value="EKD21579.1"/>
    <property type="molecule type" value="Genomic_DNA"/>
</dbReference>
<accession>K1Y8V8</accession>
<keyword evidence="2 5" id="KW-0812">Transmembrane</keyword>
<dbReference type="GO" id="GO:0016020">
    <property type="term" value="C:membrane"/>
    <property type="evidence" value="ECO:0007669"/>
    <property type="project" value="UniProtKB-SubCell"/>
</dbReference>
<dbReference type="GeneID" id="18756627"/>
<proteinExistence type="predicted"/>
<feature type="transmembrane region" description="Helical" evidence="5">
    <location>
        <begin position="12"/>
        <end position="31"/>
    </location>
</feature>
<evidence type="ECO:0000313" key="7">
    <source>
        <dbReference type="Proteomes" id="UP000006753"/>
    </source>
</evidence>
<dbReference type="HOGENOM" id="CLU_110778_0_2_1"/>
<dbReference type="KEGG" id="mbe:MBM_00692"/>
<dbReference type="Gene3D" id="1.20.120.550">
    <property type="entry name" value="Membrane associated eicosanoid/glutathione metabolism-like domain"/>
    <property type="match status" value="1"/>
</dbReference>
<dbReference type="eggNOG" id="ENOG502S7P4">
    <property type="taxonomic scope" value="Eukaryota"/>
</dbReference>
<dbReference type="InterPro" id="IPR023352">
    <property type="entry name" value="MAPEG-like_dom_sf"/>
</dbReference>
<dbReference type="OMA" id="WLRTAIW"/>
<keyword evidence="4 5" id="KW-0472">Membrane</keyword>
<evidence type="ECO:0000313" key="6">
    <source>
        <dbReference type="EMBL" id="EKD21579.1"/>
    </source>
</evidence>
<dbReference type="InParanoid" id="K1Y8V8"/>
<gene>
    <name evidence="6" type="ORF">MBM_00692</name>
</gene>
<dbReference type="AlphaFoldDB" id="K1Y8V8"/>
<dbReference type="PANTHER" id="PTHR35371:SF1">
    <property type="entry name" value="BLR7753 PROTEIN"/>
    <property type="match status" value="1"/>
</dbReference>
<organism evidence="6 7">
    <name type="scientific">Marssonina brunnea f. sp. multigermtubi (strain MB_m1)</name>
    <name type="common">Marssonina leaf spot fungus</name>
    <dbReference type="NCBI Taxonomy" id="1072389"/>
    <lineage>
        <taxon>Eukaryota</taxon>
        <taxon>Fungi</taxon>
        <taxon>Dikarya</taxon>
        <taxon>Ascomycota</taxon>
        <taxon>Pezizomycotina</taxon>
        <taxon>Leotiomycetes</taxon>
        <taxon>Helotiales</taxon>
        <taxon>Drepanopezizaceae</taxon>
        <taxon>Drepanopeziza</taxon>
    </lineage>
</organism>
<dbReference type="SUPFAM" id="SSF161084">
    <property type="entry name" value="MAPEG domain-like"/>
    <property type="match status" value="1"/>
</dbReference>
<dbReference type="Proteomes" id="UP000006753">
    <property type="component" value="Unassembled WGS sequence"/>
</dbReference>
<evidence type="ECO:0000256" key="2">
    <source>
        <dbReference type="ARBA" id="ARBA00022692"/>
    </source>
</evidence>
<comment type="subcellular location">
    <subcellularLocation>
        <location evidence="1">Membrane</location>
    </subcellularLocation>
</comment>
<dbReference type="RefSeq" id="XP_007288581.1">
    <property type="nucleotide sequence ID" value="XM_007288519.1"/>
</dbReference>
<keyword evidence="7" id="KW-1185">Reference proteome</keyword>
<name>K1Y8V8_MARBU</name>
<dbReference type="OrthoDB" id="2122304at2759"/>
<protein>
    <submittedName>
        <fullName evidence="6">Membrane protein</fullName>
    </submittedName>
</protein>
<dbReference type="Pfam" id="PF01124">
    <property type="entry name" value="MAPEG"/>
    <property type="match status" value="1"/>
</dbReference>
<dbReference type="PANTHER" id="PTHR35371">
    <property type="entry name" value="INNER MEMBRANE PROTEIN"/>
    <property type="match status" value="1"/>
</dbReference>
<sequence length="157" mass="17257">MASLFDNTRNFSLYTIPAAWLVAFIPHPYAVSLSQKFDNRSPRTYIKSLESDQTIDQATKDRIIRAEAAQTNGFENLGLYAAAVVAGNVAGLPARTMNTLTAGYLASRILYNYIYITNTTQAAAKLRSLAFVSGVGMIWTLFIKSGNVLRERAAIIL</sequence>
<keyword evidence="3 5" id="KW-1133">Transmembrane helix</keyword>